<dbReference type="Proteomes" id="UP000469125">
    <property type="component" value="Unassembled WGS sequence"/>
</dbReference>
<evidence type="ECO:0008006" key="4">
    <source>
        <dbReference type="Google" id="ProtNLM"/>
    </source>
</evidence>
<sequence>MAIADETIIQKMIDELQKAKQEKSHTKMLNHIEHVRLLSDLFVTTDYEPTKKVQKEEISEAEMKAMLGESKKQPSYRKTTDLDEDDANGNSIFDF</sequence>
<organism evidence="2 3">
    <name type="scientific">Ornithinibacillus caprae</name>
    <dbReference type="NCBI Taxonomy" id="2678566"/>
    <lineage>
        <taxon>Bacteria</taxon>
        <taxon>Bacillati</taxon>
        <taxon>Bacillota</taxon>
        <taxon>Bacilli</taxon>
        <taxon>Bacillales</taxon>
        <taxon>Bacillaceae</taxon>
        <taxon>Ornithinibacillus</taxon>
    </lineage>
</organism>
<accession>A0A6N8FJ17</accession>
<keyword evidence="3" id="KW-1185">Reference proteome</keyword>
<dbReference type="AlphaFoldDB" id="A0A6N8FJ17"/>
<dbReference type="RefSeq" id="WP_155669608.1">
    <property type="nucleotide sequence ID" value="NZ_WOCA01000013.1"/>
</dbReference>
<gene>
    <name evidence="2" type="ORF">GMD78_14625</name>
</gene>
<proteinExistence type="predicted"/>
<protein>
    <recommendedName>
        <fullName evidence="4">YwdI</fullName>
    </recommendedName>
</protein>
<dbReference type="Pfam" id="PF17261">
    <property type="entry name" value="DUF5327"/>
    <property type="match status" value="1"/>
</dbReference>
<evidence type="ECO:0000256" key="1">
    <source>
        <dbReference type="SAM" id="MobiDB-lite"/>
    </source>
</evidence>
<feature type="region of interest" description="Disordered" evidence="1">
    <location>
        <begin position="65"/>
        <end position="95"/>
    </location>
</feature>
<name>A0A6N8FJ17_9BACI</name>
<evidence type="ECO:0000313" key="3">
    <source>
        <dbReference type="Proteomes" id="UP000469125"/>
    </source>
</evidence>
<dbReference type="EMBL" id="WOCA01000013">
    <property type="protein sequence ID" value="MUK89600.1"/>
    <property type="molecule type" value="Genomic_DNA"/>
</dbReference>
<evidence type="ECO:0000313" key="2">
    <source>
        <dbReference type="EMBL" id="MUK89600.1"/>
    </source>
</evidence>
<dbReference type="InterPro" id="IPR035218">
    <property type="entry name" value="DUF5327"/>
</dbReference>
<comment type="caution">
    <text evidence="2">The sequence shown here is derived from an EMBL/GenBank/DDBJ whole genome shotgun (WGS) entry which is preliminary data.</text>
</comment>
<reference evidence="2 3" key="1">
    <citation type="submission" date="2019-11" db="EMBL/GenBank/DDBJ databases">
        <authorList>
            <person name="Li X."/>
        </authorList>
    </citation>
    <scope>NUCLEOTIDE SEQUENCE [LARGE SCALE GENOMIC DNA]</scope>
    <source>
        <strain evidence="2 3">L9</strain>
    </source>
</reference>